<keyword evidence="2" id="KW-1185">Reference proteome</keyword>
<accession>A0ACC0LN78</accession>
<name>A0ACC0LN78_RHOML</name>
<comment type="caution">
    <text evidence="1">The sequence shown here is derived from an EMBL/GenBank/DDBJ whole genome shotgun (WGS) entry which is preliminary data.</text>
</comment>
<reference evidence="1" key="1">
    <citation type="submission" date="2022-02" db="EMBL/GenBank/DDBJ databases">
        <title>Plant Genome Project.</title>
        <authorList>
            <person name="Zhang R.-G."/>
        </authorList>
    </citation>
    <scope>NUCLEOTIDE SEQUENCE</scope>
    <source>
        <strain evidence="1">AT1</strain>
    </source>
</reference>
<evidence type="ECO:0000313" key="1">
    <source>
        <dbReference type="EMBL" id="KAI8529716.1"/>
    </source>
</evidence>
<sequence>MILDTILSIPVKNSTGVSTKTFGEQLTLYFCHFYWGFKTRVFNVYDSSLNYDYCLMTSKAHRTCYWEVRPDDF</sequence>
<gene>
    <name evidence="1" type="ORF">RHMOL_Rhmol12G0246800</name>
</gene>
<protein>
    <submittedName>
        <fullName evidence="1">Uncharacterized protein</fullName>
    </submittedName>
</protein>
<organism evidence="1 2">
    <name type="scientific">Rhododendron molle</name>
    <name type="common">Chinese azalea</name>
    <name type="synonym">Azalea mollis</name>
    <dbReference type="NCBI Taxonomy" id="49168"/>
    <lineage>
        <taxon>Eukaryota</taxon>
        <taxon>Viridiplantae</taxon>
        <taxon>Streptophyta</taxon>
        <taxon>Embryophyta</taxon>
        <taxon>Tracheophyta</taxon>
        <taxon>Spermatophyta</taxon>
        <taxon>Magnoliopsida</taxon>
        <taxon>eudicotyledons</taxon>
        <taxon>Gunneridae</taxon>
        <taxon>Pentapetalae</taxon>
        <taxon>asterids</taxon>
        <taxon>Ericales</taxon>
        <taxon>Ericaceae</taxon>
        <taxon>Ericoideae</taxon>
        <taxon>Rhodoreae</taxon>
        <taxon>Rhododendron</taxon>
    </lineage>
</organism>
<dbReference type="EMBL" id="CM046399">
    <property type="protein sequence ID" value="KAI8529716.1"/>
    <property type="molecule type" value="Genomic_DNA"/>
</dbReference>
<proteinExistence type="predicted"/>
<evidence type="ECO:0000313" key="2">
    <source>
        <dbReference type="Proteomes" id="UP001062846"/>
    </source>
</evidence>
<dbReference type="Proteomes" id="UP001062846">
    <property type="component" value="Chromosome 12"/>
</dbReference>